<dbReference type="SUPFAM" id="SSF55658">
    <property type="entry name" value="L9 N-domain-like"/>
    <property type="match status" value="1"/>
</dbReference>
<dbReference type="InterPro" id="IPR020070">
    <property type="entry name" value="Ribosomal_bL9_N"/>
</dbReference>
<dbReference type="InterPro" id="IPR036935">
    <property type="entry name" value="Ribosomal_bL9_N_sf"/>
</dbReference>
<proteinExistence type="inferred from homology"/>
<keyword evidence="3 7" id="KW-0694">RNA-binding</keyword>
<keyword evidence="2 7" id="KW-0699">rRNA-binding</keyword>
<evidence type="ECO:0000256" key="2">
    <source>
        <dbReference type="ARBA" id="ARBA00022730"/>
    </source>
</evidence>
<dbReference type="InterPro" id="IPR020594">
    <property type="entry name" value="Ribosomal_bL9_bac/chp"/>
</dbReference>
<dbReference type="Pfam" id="PF03948">
    <property type="entry name" value="Ribosomal_L9_C"/>
    <property type="match status" value="1"/>
</dbReference>
<keyword evidence="10" id="KW-1185">Reference proteome</keyword>
<evidence type="ECO:0000256" key="1">
    <source>
        <dbReference type="ARBA" id="ARBA00010605"/>
    </source>
</evidence>
<dbReference type="PANTHER" id="PTHR21368">
    <property type="entry name" value="50S RIBOSOMAL PROTEIN L9"/>
    <property type="match status" value="1"/>
</dbReference>
<dbReference type="STRING" id="525903.Taci_0654"/>
<dbReference type="SUPFAM" id="SSF55653">
    <property type="entry name" value="Ribosomal protein L9 C-domain"/>
    <property type="match status" value="1"/>
</dbReference>
<dbReference type="PROSITE" id="PS00651">
    <property type="entry name" value="RIBOSOMAL_L9"/>
    <property type="match status" value="1"/>
</dbReference>
<protein>
    <recommendedName>
        <fullName evidence="6 7">Large ribosomal subunit protein bL9</fullName>
    </recommendedName>
</protein>
<dbReference type="HOGENOM" id="CLU_078938_3_0_0"/>
<organism evidence="9 10">
    <name type="scientific">Thermanaerovibrio acidaminovorans (strain ATCC 49978 / DSM 6589 / Su883)</name>
    <name type="common">Selenomonas acidaminovorans</name>
    <dbReference type="NCBI Taxonomy" id="525903"/>
    <lineage>
        <taxon>Bacteria</taxon>
        <taxon>Thermotogati</taxon>
        <taxon>Synergistota</taxon>
        <taxon>Synergistia</taxon>
        <taxon>Synergistales</taxon>
        <taxon>Synergistaceae</taxon>
        <taxon>Thermanaerovibrio</taxon>
    </lineage>
</organism>
<dbReference type="GO" id="GO:0003735">
    <property type="term" value="F:structural constituent of ribosome"/>
    <property type="evidence" value="ECO:0007669"/>
    <property type="project" value="InterPro"/>
</dbReference>
<dbReference type="GO" id="GO:0005840">
    <property type="term" value="C:ribosome"/>
    <property type="evidence" value="ECO:0007669"/>
    <property type="project" value="UniProtKB-KW"/>
</dbReference>
<comment type="function">
    <text evidence="7">Binds to the 23S rRNA.</text>
</comment>
<dbReference type="InterPro" id="IPR000244">
    <property type="entry name" value="Ribosomal_bL9"/>
</dbReference>
<dbReference type="RefSeq" id="WP_012869406.1">
    <property type="nucleotide sequence ID" value="NC_013522.1"/>
</dbReference>
<dbReference type="eggNOG" id="COG0359">
    <property type="taxonomic scope" value="Bacteria"/>
</dbReference>
<dbReference type="AlphaFoldDB" id="D1B9D7"/>
<gene>
    <name evidence="7" type="primary">rplI</name>
    <name evidence="9" type="ordered locus">Taci_0654</name>
</gene>
<evidence type="ECO:0000259" key="8">
    <source>
        <dbReference type="PROSITE" id="PS00651"/>
    </source>
</evidence>
<dbReference type="EnsemblBacteria" id="ACZ18890">
    <property type="protein sequence ID" value="ACZ18890"/>
    <property type="gene ID" value="Taci_0654"/>
</dbReference>
<keyword evidence="5 7" id="KW-0687">Ribonucleoprotein</keyword>
<evidence type="ECO:0000256" key="3">
    <source>
        <dbReference type="ARBA" id="ARBA00022884"/>
    </source>
</evidence>
<dbReference type="EMBL" id="CP001818">
    <property type="protein sequence ID" value="ACZ18890.1"/>
    <property type="molecule type" value="Genomic_DNA"/>
</dbReference>
<keyword evidence="4 7" id="KW-0689">Ribosomal protein</keyword>
<reference evidence="9 10" key="1">
    <citation type="journal article" date="2009" name="Stand. Genomic Sci.">
        <title>Complete genome sequence of Thermanaerovibrio acidaminovorans type strain (Su883).</title>
        <authorList>
            <person name="Chovatia M."/>
            <person name="Sikorski J."/>
            <person name="Schroder M."/>
            <person name="Lapidus A."/>
            <person name="Nolan M."/>
            <person name="Tice H."/>
            <person name="Glavina Del Rio T."/>
            <person name="Copeland A."/>
            <person name="Cheng J.F."/>
            <person name="Lucas S."/>
            <person name="Chen F."/>
            <person name="Bruce D."/>
            <person name="Goodwin L."/>
            <person name="Pitluck S."/>
            <person name="Ivanova N."/>
            <person name="Mavromatis K."/>
            <person name="Ovchinnikova G."/>
            <person name="Pati A."/>
            <person name="Chen A."/>
            <person name="Palaniappan K."/>
            <person name="Land M."/>
            <person name="Hauser L."/>
            <person name="Chang Y.J."/>
            <person name="Jeffries C.D."/>
            <person name="Chain P."/>
            <person name="Saunders E."/>
            <person name="Detter J.C."/>
            <person name="Brettin T."/>
            <person name="Rohde M."/>
            <person name="Goker M."/>
            <person name="Spring S."/>
            <person name="Bristow J."/>
            <person name="Markowitz V."/>
            <person name="Hugenholtz P."/>
            <person name="Kyrpides N.C."/>
            <person name="Klenk H.P."/>
            <person name="Eisen J.A."/>
        </authorList>
    </citation>
    <scope>NUCLEOTIDE SEQUENCE [LARGE SCALE GENOMIC DNA]</scope>
    <source>
        <strain evidence="10">ATCC 49978 / DSM 6589 / Su883</strain>
    </source>
</reference>
<evidence type="ECO:0000256" key="6">
    <source>
        <dbReference type="ARBA" id="ARBA00035292"/>
    </source>
</evidence>
<dbReference type="InterPro" id="IPR009027">
    <property type="entry name" value="Ribosomal_bL9/RNase_H1_N"/>
</dbReference>
<dbReference type="GO" id="GO:0006412">
    <property type="term" value="P:translation"/>
    <property type="evidence" value="ECO:0007669"/>
    <property type="project" value="UniProtKB-UniRule"/>
</dbReference>
<evidence type="ECO:0000256" key="5">
    <source>
        <dbReference type="ARBA" id="ARBA00023274"/>
    </source>
</evidence>
<sequence>MKVILKEDVSKLGRKGDLVEVSDGYCRNFLFPRGLAEEATPGKLKELEERRRSKAAKDAKLMAQAKEQAAHLGGKRVVIKASAGESGKLFGAVTAQQVAEAIEAQHGVKVDKREIKLDQIKQLGEYRFKVRLYPGVEAEMSLSVEA</sequence>
<accession>D1B9D7</accession>
<evidence type="ECO:0000313" key="9">
    <source>
        <dbReference type="EMBL" id="ACZ18890.1"/>
    </source>
</evidence>
<evidence type="ECO:0000313" key="10">
    <source>
        <dbReference type="Proteomes" id="UP000002030"/>
    </source>
</evidence>
<feature type="domain" description="Ribosomal protein L9" evidence="8">
    <location>
        <begin position="13"/>
        <end position="40"/>
    </location>
</feature>
<dbReference type="Pfam" id="PF01281">
    <property type="entry name" value="Ribosomal_L9_N"/>
    <property type="match status" value="1"/>
</dbReference>
<dbReference type="GO" id="GO:1990904">
    <property type="term" value="C:ribonucleoprotein complex"/>
    <property type="evidence" value="ECO:0007669"/>
    <property type="project" value="UniProtKB-KW"/>
</dbReference>
<dbReference type="Gene3D" id="3.40.5.10">
    <property type="entry name" value="Ribosomal protein L9, N-terminal domain"/>
    <property type="match status" value="1"/>
</dbReference>
<dbReference type="Proteomes" id="UP000002030">
    <property type="component" value="Chromosome"/>
</dbReference>
<dbReference type="NCBIfam" id="TIGR00158">
    <property type="entry name" value="L9"/>
    <property type="match status" value="1"/>
</dbReference>
<dbReference type="InterPro" id="IPR036791">
    <property type="entry name" value="Ribosomal_bL9_C_sf"/>
</dbReference>
<dbReference type="InterPro" id="IPR020069">
    <property type="entry name" value="Ribosomal_bL9_C"/>
</dbReference>
<name>D1B9D7_THEAS</name>
<dbReference type="KEGG" id="tai:Taci_0654"/>
<dbReference type="FunFam" id="3.40.5.10:FF:000003">
    <property type="entry name" value="50S ribosomal protein L9"/>
    <property type="match status" value="1"/>
</dbReference>
<dbReference type="PATRIC" id="fig|525903.6.peg.660"/>
<dbReference type="GO" id="GO:0019843">
    <property type="term" value="F:rRNA binding"/>
    <property type="evidence" value="ECO:0007669"/>
    <property type="project" value="UniProtKB-UniRule"/>
</dbReference>
<evidence type="ECO:0000256" key="4">
    <source>
        <dbReference type="ARBA" id="ARBA00022980"/>
    </source>
</evidence>
<dbReference type="Gene3D" id="3.10.430.100">
    <property type="entry name" value="Ribosomal protein L9, C-terminal domain"/>
    <property type="match status" value="1"/>
</dbReference>
<evidence type="ECO:0000256" key="7">
    <source>
        <dbReference type="HAMAP-Rule" id="MF_00503"/>
    </source>
</evidence>
<comment type="similarity">
    <text evidence="1 7">Belongs to the bacterial ribosomal protein bL9 family.</text>
</comment>
<dbReference type="HAMAP" id="MF_00503">
    <property type="entry name" value="Ribosomal_bL9"/>
    <property type="match status" value="1"/>
</dbReference>
<dbReference type="OrthoDB" id="9788336at2"/>